<evidence type="ECO:0000313" key="6">
    <source>
        <dbReference type="EMBL" id="REJ06598.1"/>
    </source>
</evidence>
<feature type="domain" description="HTH rpiR-type" evidence="4">
    <location>
        <begin position="31"/>
        <end position="107"/>
    </location>
</feature>
<dbReference type="OrthoDB" id="370421at2"/>
<comment type="caution">
    <text evidence="6">The sequence shown here is derived from an EMBL/GenBank/DDBJ whole genome shotgun (WGS) entry which is preliminary data.</text>
</comment>
<dbReference type="PROSITE" id="PS51464">
    <property type="entry name" value="SIS"/>
    <property type="match status" value="1"/>
</dbReference>
<dbReference type="PANTHER" id="PTHR30514:SF1">
    <property type="entry name" value="HTH-TYPE TRANSCRIPTIONAL REGULATOR HEXR-RELATED"/>
    <property type="match status" value="1"/>
</dbReference>
<dbReference type="InterPro" id="IPR036388">
    <property type="entry name" value="WH-like_DNA-bd_sf"/>
</dbReference>
<name>A0A371NVE4_9MICO</name>
<dbReference type="InterPro" id="IPR035472">
    <property type="entry name" value="RpiR-like_SIS"/>
</dbReference>
<proteinExistence type="predicted"/>
<dbReference type="Pfam" id="PF01418">
    <property type="entry name" value="HTH_6"/>
    <property type="match status" value="1"/>
</dbReference>
<evidence type="ECO:0000256" key="1">
    <source>
        <dbReference type="ARBA" id="ARBA00023015"/>
    </source>
</evidence>
<sequence length="332" mass="35957">MRIDFGRTLTKRMRFSLEAMVPRTALPGNDVSIARRIDAGRSRMPSAMARVADVVEQHPDAPLELTITELAVRARTSAATVTRFCRLIGFDGYTQFRVRVASEIGRASVAPESPRRARRDLAPDDPPEVLVQTLMETHRRALEATADRLDLTAISRAAEAIANSDHLDIYAVGGSGIMAAALQGRLYRIGVNAHLWTAAHDGLASAALRDRTSVAIGISSTGTTVDTVQMLSRAAVSGAFTIAITHDAQSALADLADVVVTTAAHVPELRPDDLSVKHSQMFVLDLLYLLVAQQDFATATARLTDTARAVAALRRPRRTTPVRLPRGIQEIR</sequence>
<dbReference type="GO" id="GO:1901135">
    <property type="term" value="P:carbohydrate derivative metabolic process"/>
    <property type="evidence" value="ECO:0007669"/>
    <property type="project" value="InterPro"/>
</dbReference>
<accession>A0A371NVE4</accession>
<dbReference type="GO" id="GO:0097367">
    <property type="term" value="F:carbohydrate derivative binding"/>
    <property type="evidence" value="ECO:0007669"/>
    <property type="project" value="InterPro"/>
</dbReference>
<organism evidence="6 7">
    <name type="scientific">Microbacterium bovistercoris</name>
    <dbReference type="NCBI Taxonomy" id="2293570"/>
    <lineage>
        <taxon>Bacteria</taxon>
        <taxon>Bacillati</taxon>
        <taxon>Actinomycetota</taxon>
        <taxon>Actinomycetes</taxon>
        <taxon>Micrococcales</taxon>
        <taxon>Microbacteriaceae</taxon>
        <taxon>Microbacterium</taxon>
    </lineage>
</organism>
<dbReference type="Gene3D" id="3.40.50.10490">
    <property type="entry name" value="Glucose-6-phosphate isomerase like protein, domain 1"/>
    <property type="match status" value="1"/>
</dbReference>
<dbReference type="InterPro" id="IPR000281">
    <property type="entry name" value="HTH_RpiR"/>
</dbReference>
<dbReference type="Proteomes" id="UP000262172">
    <property type="component" value="Unassembled WGS sequence"/>
</dbReference>
<keyword evidence="7" id="KW-1185">Reference proteome</keyword>
<dbReference type="CDD" id="cd05013">
    <property type="entry name" value="SIS_RpiR"/>
    <property type="match status" value="1"/>
</dbReference>
<evidence type="ECO:0000259" key="4">
    <source>
        <dbReference type="PROSITE" id="PS51071"/>
    </source>
</evidence>
<evidence type="ECO:0000313" key="7">
    <source>
        <dbReference type="Proteomes" id="UP000262172"/>
    </source>
</evidence>
<protein>
    <submittedName>
        <fullName evidence="6">MurR/RpiR family transcriptional regulator</fullName>
    </submittedName>
</protein>
<evidence type="ECO:0000256" key="3">
    <source>
        <dbReference type="ARBA" id="ARBA00023163"/>
    </source>
</evidence>
<dbReference type="RefSeq" id="WP_116241375.1">
    <property type="nucleotide sequence ID" value="NZ_QUAB01000033.1"/>
</dbReference>
<dbReference type="SUPFAM" id="SSF46689">
    <property type="entry name" value="Homeodomain-like"/>
    <property type="match status" value="1"/>
</dbReference>
<dbReference type="PROSITE" id="PS51071">
    <property type="entry name" value="HTH_RPIR"/>
    <property type="match status" value="1"/>
</dbReference>
<gene>
    <name evidence="6" type="ORF">DY023_05725</name>
</gene>
<evidence type="ECO:0000256" key="2">
    <source>
        <dbReference type="ARBA" id="ARBA00023125"/>
    </source>
</evidence>
<dbReference type="Pfam" id="PF01380">
    <property type="entry name" value="SIS"/>
    <property type="match status" value="1"/>
</dbReference>
<evidence type="ECO:0000259" key="5">
    <source>
        <dbReference type="PROSITE" id="PS51464"/>
    </source>
</evidence>
<dbReference type="GO" id="GO:0003700">
    <property type="term" value="F:DNA-binding transcription factor activity"/>
    <property type="evidence" value="ECO:0007669"/>
    <property type="project" value="InterPro"/>
</dbReference>
<dbReference type="SUPFAM" id="SSF53697">
    <property type="entry name" value="SIS domain"/>
    <property type="match status" value="1"/>
</dbReference>
<dbReference type="EMBL" id="QUAB01000033">
    <property type="protein sequence ID" value="REJ06598.1"/>
    <property type="molecule type" value="Genomic_DNA"/>
</dbReference>
<dbReference type="PANTHER" id="PTHR30514">
    <property type="entry name" value="GLUCOKINASE"/>
    <property type="match status" value="1"/>
</dbReference>
<dbReference type="InterPro" id="IPR047640">
    <property type="entry name" value="RpiR-like"/>
</dbReference>
<dbReference type="InterPro" id="IPR009057">
    <property type="entry name" value="Homeodomain-like_sf"/>
</dbReference>
<dbReference type="InterPro" id="IPR001347">
    <property type="entry name" value="SIS_dom"/>
</dbReference>
<keyword evidence="3" id="KW-0804">Transcription</keyword>
<keyword evidence="2" id="KW-0238">DNA-binding</keyword>
<feature type="domain" description="SIS" evidence="5">
    <location>
        <begin position="157"/>
        <end position="297"/>
    </location>
</feature>
<dbReference type="Gene3D" id="1.10.10.10">
    <property type="entry name" value="Winged helix-like DNA-binding domain superfamily/Winged helix DNA-binding domain"/>
    <property type="match status" value="1"/>
</dbReference>
<keyword evidence="1" id="KW-0805">Transcription regulation</keyword>
<dbReference type="AlphaFoldDB" id="A0A371NVE4"/>
<dbReference type="InterPro" id="IPR046348">
    <property type="entry name" value="SIS_dom_sf"/>
</dbReference>
<dbReference type="GO" id="GO:0003677">
    <property type="term" value="F:DNA binding"/>
    <property type="evidence" value="ECO:0007669"/>
    <property type="project" value="UniProtKB-KW"/>
</dbReference>
<reference evidence="6 7" key="1">
    <citation type="submission" date="2018-08" db="EMBL/GenBank/DDBJ databases">
        <title>Isolation, diversity and antifungal activity of Actinobacteria from cow dung.</title>
        <authorList>
            <person name="Ling L."/>
        </authorList>
    </citation>
    <scope>NUCLEOTIDE SEQUENCE [LARGE SCALE GENOMIC DNA]</scope>
    <source>
        <strain evidence="6 7">NEAU-LLE</strain>
    </source>
</reference>